<organism evidence="2 3">
    <name type="scientific">Ensete ventricosum</name>
    <name type="common">Abyssinian banana</name>
    <name type="synonym">Musa ensete</name>
    <dbReference type="NCBI Taxonomy" id="4639"/>
    <lineage>
        <taxon>Eukaryota</taxon>
        <taxon>Viridiplantae</taxon>
        <taxon>Streptophyta</taxon>
        <taxon>Embryophyta</taxon>
        <taxon>Tracheophyta</taxon>
        <taxon>Spermatophyta</taxon>
        <taxon>Magnoliopsida</taxon>
        <taxon>Liliopsida</taxon>
        <taxon>Zingiberales</taxon>
        <taxon>Musaceae</taxon>
        <taxon>Ensete</taxon>
    </lineage>
</organism>
<comment type="caution">
    <text evidence="2">The sequence shown here is derived from an EMBL/GenBank/DDBJ whole genome shotgun (WGS) entry which is preliminary data.</text>
</comment>
<dbReference type="Proteomes" id="UP000287651">
    <property type="component" value="Unassembled WGS sequence"/>
</dbReference>
<name>A0A426YU16_ENSVE</name>
<reference evidence="2 3" key="1">
    <citation type="journal article" date="2014" name="Agronomy (Basel)">
        <title>A Draft Genome Sequence for Ensete ventricosum, the Drought-Tolerant Tree Against Hunger.</title>
        <authorList>
            <person name="Harrison J."/>
            <person name="Moore K.A."/>
            <person name="Paszkiewicz K."/>
            <person name="Jones T."/>
            <person name="Grant M."/>
            <person name="Ambacheew D."/>
            <person name="Muzemil S."/>
            <person name="Studholme D.J."/>
        </authorList>
    </citation>
    <scope>NUCLEOTIDE SEQUENCE [LARGE SCALE GENOMIC DNA]</scope>
</reference>
<feature type="region of interest" description="Disordered" evidence="1">
    <location>
        <begin position="44"/>
        <end position="63"/>
    </location>
</feature>
<accession>A0A426YU16</accession>
<dbReference type="EMBL" id="AMZH03010190">
    <property type="protein sequence ID" value="RRT55208.1"/>
    <property type="molecule type" value="Genomic_DNA"/>
</dbReference>
<proteinExistence type="predicted"/>
<protein>
    <submittedName>
        <fullName evidence="2">Uncharacterized protein</fullName>
    </submittedName>
</protein>
<evidence type="ECO:0000313" key="2">
    <source>
        <dbReference type="EMBL" id="RRT55208.1"/>
    </source>
</evidence>
<feature type="compositionally biased region" description="Low complexity" evidence="1">
    <location>
        <begin position="51"/>
        <end position="63"/>
    </location>
</feature>
<evidence type="ECO:0000313" key="3">
    <source>
        <dbReference type="Proteomes" id="UP000287651"/>
    </source>
</evidence>
<dbReference type="AlphaFoldDB" id="A0A426YU16"/>
<evidence type="ECO:0000256" key="1">
    <source>
        <dbReference type="SAM" id="MobiDB-lite"/>
    </source>
</evidence>
<gene>
    <name evidence="2" type="ORF">B296_00038610</name>
</gene>
<sequence>MSSDYSSLDRPSPSIDTFLYHVGMFSSDSSIIIRVVPIVRSGGISPKHSEASTSGASSGAPSSMDAKALRDLEVMKACHDFDSTVIEGLRAAIQSTIASRRSLRCMLRCTGIDLTTRVLLV</sequence>